<keyword evidence="4" id="KW-1185">Reference proteome</keyword>
<evidence type="ECO:0000313" key="4">
    <source>
        <dbReference type="Proteomes" id="UP000800082"/>
    </source>
</evidence>
<accession>A0A6A5RIT6</accession>
<dbReference type="InterPro" id="IPR018244">
    <property type="entry name" value="Allrgn_V5/Tpx1_CS"/>
</dbReference>
<dbReference type="InterPro" id="IPR001283">
    <property type="entry name" value="CRISP-related"/>
</dbReference>
<dbReference type="InterPro" id="IPR002413">
    <property type="entry name" value="V5_allergen-like"/>
</dbReference>
<evidence type="ECO:0000313" key="3">
    <source>
        <dbReference type="EMBL" id="KAF1927519.1"/>
    </source>
</evidence>
<dbReference type="RefSeq" id="XP_033447771.1">
    <property type="nucleotide sequence ID" value="XM_033592796.1"/>
</dbReference>
<keyword evidence="1" id="KW-0732">Signal</keyword>
<reference evidence="3" key="1">
    <citation type="journal article" date="2020" name="Stud. Mycol.">
        <title>101 Dothideomycetes genomes: a test case for predicting lifestyles and emergence of pathogens.</title>
        <authorList>
            <person name="Haridas S."/>
            <person name="Albert R."/>
            <person name="Binder M."/>
            <person name="Bloem J."/>
            <person name="Labutti K."/>
            <person name="Salamov A."/>
            <person name="Andreopoulos B."/>
            <person name="Baker S."/>
            <person name="Barry K."/>
            <person name="Bills G."/>
            <person name="Bluhm B."/>
            <person name="Cannon C."/>
            <person name="Castanera R."/>
            <person name="Culley D."/>
            <person name="Daum C."/>
            <person name="Ezra D."/>
            <person name="Gonzalez J."/>
            <person name="Henrissat B."/>
            <person name="Kuo A."/>
            <person name="Liang C."/>
            <person name="Lipzen A."/>
            <person name="Lutzoni F."/>
            <person name="Magnuson J."/>
            <person name="Mondo S."/>
            <person name="Nolan M."/>
            <person name="Ohm R."/>
            <person name="Pangilinan J."/>
            <person name="Park H.-J."/>
            <person name="Ramirez L."/>
            <person name="Alfaro M."/>
            <person name="Sun H."/>
            <person name="Tritt A."/>
            <person name="Yoshinaga Y."/>
            <person name="Zwiers L.-H."/>
            <person name="Turgeon B."/>
            <person name="Goodwin S."/>
            <person name="Spatafora J."/>
            <person name="Crous P."/>
            <person name="Grigoriev I."/>
        </authorList>
    </citation>
    <scope>NUCLEOTIDE SEQUENCE</scope>
    <source>
        <strain evidence="3">CBS 183.55</strain>
    </source>
</reference>
<dbReference type="PRINTS" id="PR00837">
    <property type="entry name" value="V5TPXLIKE"/>
</dbReference>
<dbReference type="InterPro" id="IPR014044">
    <property type="entry name" value="CAP_dom"/>
</dbReference>
<evidence type="ECO:0000256" key="1">
    <source>
        <dbReference type="SAM" id="SignalP"/>
    </source>
</evidence>
<dbReference type="PROSITE" id="PS01009">
    <property type="entry name" value="CRISP_1"/>
    <property type="match status" value="1"/>
</dbReference>
<protein>
    <submittedName>
        <fullName evidence="3">PR-1-like protein</fullName>
    </submittedName>
</protein>
<organism evidence="3 4">
    <name type="scientific">Didymella exigua CBS 183.55</name>
    <dbReference type="NCBI Taxonomy" id="1150837"/>
    <lineage>
        <taxon>Eukaryota</taxon>
        <taxon>Fungi</taxon>
        <taxon>Dikarya</taxon>
        <taxon>Ascomycota</taxon>
        <taxon>Pezizomycotina</taxon>
        <taxon>Dothideomycetes</taxon>
        <taxon>Pleosporomycetidae</taxon>
        <taxon>Pleosporales</taxon>
        <taxon>Pleosporineae</taxon>
        <taxon>Didymellaceae</taxon>
        <taxon>Didymella</taxon>
    </lineage>
</organism>
<dbReference type="PRINTS" id="PR00838">
    <property type="entry name" value="V5ALLERGEN"/>
</dbReference>
<dbReference type="OrthoDB" id="337038at2759"/>
<dbReference type="AlphaFoldDB" id="A0A6A5RIT6"/>
<dbReference type="EMBL" id="ML978971">
    <property type="protein sequence ID" value="KAF1927519.1"/>
    <property type="molecule type" value="Genomic_DNA"/>
</dbReference>
<feature type="domain" description="SCP" evidence="2">
    <location>
        <begin position="40"/>
        <end position="177"/>
    </location>
</feature>
<dbReference type="GeneID" id="54350464"/>
<dbReference type="Gene3D" id="3.40.33.10">
    <property type="entry name" value="CAP"/>
    <property type="match status" value="1"/>
</dbReference>
<proteinExistence type="predicted"/>
<dbReference type="SMART" id="SM00198">
    <property type="entry name" value="SCP"/>
    <property type="match status" value="1"/>
</dbReference>
<dbReference type="Proteomes" id="UP000800082">
    <property type="component" value="Unassembled WGS sequence"/>
</dbReference>
<feature type="chain" id="PRO_5025614949" evidence="1">
    <location>
        <begin position="21"/>
        <end position="211"/>
    </location>
</feature>
<name>A0A6A5RIT6_9PLEO</name>
<dbReference type="PANTHER" id="PTHR10334">
    <property type="entry name" value="CYSTEINE-RICH SECRETORY PROTEIN-RELATED"/>
    <property type="match status" value="1"/>
</dbReference>
<feature type="signal peptide" evidence="1">
    <location>
        <begin position="1"/>
        <end position="20"/>
    </location>
</feature>
<dbReference type="GO" id="GO:0005576">
    <property type="term" value="C:extracellular region"/>
    <property type="evidence" value="ECO:0007669"/>
    <property type="project" value="InterPro"/>
</dbReference>
<dbReference type="Pfam" id="PF00188">
    <property type="entry name" value="CAP"/>
    <property type="match status" value="1"/>
</dbReference>
<evidence type="ECO:0000259" key="2">
    <source>
        <dbReference type="SMART" id="SM00198"/>
    </source>
</evidence>
<dbReference type="SUPFAM" id="SSF55797">
    <property type="entry name" value="PR-1-like"/>
    <property type="match status" value="1"/>
</dbReference>
<gene>
    <name evidence="3" type="ORF">M421DRAFT_421359</name>
</gene>
<sequence>MKSLATLATLLAATAVAAPAHDVKPRDLYNDNAPHVDDPNFVSAVMRAHWYWRRLHCAQDLVWGQDLADAARRDIAECTYMPEHMRSGSNLSSQKPAPSNYDEWIEFARTAVHGWHEEETKYPYDHPHYADTWGHFTQMVWRNTSRVGCAVGFCNPGQVDWPGRLYCYYDFVGNNIAAGQFEAQVWGPVCGDPSLGEATKRAEVSYDWTRK</sequence>
<dbReference type="InterPro" id="IPR035940">
    <property type="entry name" value="CAP_sf"/>
</dbReference>